<dbReference type="EMBL" id="CP000812">
    <property type="protein sequence ID" value="ABV33121.1"/>
    <property type="molecule type" value="Genomic_DNA"/>
</dbReference>
<dbReference type="KEGG" id="tle:Tlet_0555"/>
<sequence length="180" mass="20248">MKLLLGRQIVLKEFPLIDLVISWIEEPVAGALAYLIGSDRGYMYILANSEDIHYGSGLDYLDTIYGKIAVICSDKDLSWKVFKSAKTHEALLAVVFKYLESYDDLFLTKTICWGSSREFNIPVVLIANYKGNLHHQLCVPSQGEDRSGIIFDSTTTCVVEANMFETDDGVMFRIRSFAEG</sequence>
<accession>A8F4N7</accession>
<name>A8F4N7_PSELT</name>
<reference evidence="1 2" key="1">
    <citation type="submission" date="2007-08" db="EMBL/GenBank/DDBJ databases">
        <title>Complete sequence of Thermotoga lettingae TMO.</title>
        <authorList>
            <consortium name="US DOE Joint Genome Institute"/>
            <person name="Copeland A."/>
            <person name="Lucas S."/>
            <person name="Lapidus A."/>
            <person name="Barry K."/>
            <person name="Glavina del Rio T."/>
            <person name="Dalin E."/>
            <person name="Tice H."/>
            <person name="Pitluck S."/>
            <person name="Foster B."/>
            <person name="Bruce D."/>
            <person name="Schmutz J."/>
            <person name="Larimer F."/>
            <person name="Land M."/>
            <person name="Hauser L."/>
            <person name="Kyrpides N."/>
            <person name="Mikhailova N."/>
            <person name="Nelson K."/>
            <person name="Gogarten J.P."/>
            <person name="Noll K."/>
            <person name="Richardson P."/>
        </authorList>
    </citation>
    <scope>NUCLEOTIDE SEQUENCE [LARGE SCALE GENOMIC DNA]</scope>
    <source>
        <strain evidence="2">ATCC BAA-301 / DSM 14385 / NBRC 107922 / TMO</strain>
    </source>
</reference>
<dbReference type="HOGENOM" id="CLU_1487864_0_0_0"/>
<reference evidence="1 2" key="2">
    <citation type="journal article" date="2009" name="Proc. Natl. Acad. Sci. U.S.A.">
        <title>On the chimeric nature, thermophilic origin, and phylogenetic placement of the Thermotogales.</title>
        <authorList>
            <person name="Zhaxybayeva O."/>
            <person name="Swithers K.S."/>
            <person name="Lapierre P."/>
            <person name="Fournier G.P."/>
            <person name="Bickhart D.M."/>
            <person name="DeBoy R.T."/>
            <person name="Nelson K.E."/>
            <person name="Nesbo C.L."/>
            <person name="Doolittle W.F."/>
            <person name="Gogarten J.P."/>
            <person name="Noll K.M."/>
        </authorList>
    </citation>
    <scope>NUCLEOTIDE SEQUENCE [LARGE SCALE GENOMIC DNA]</scope>
    <source>
        <strain evidence="2">ATCC BAA-301 / DSM 14385 / NBRC 107922 / TMO</strain>
    </source>
</reference>
<dbReference type="OrthoDB" id="37382at2"/>
<dbReference type="Proteomes" id="UP000002016">
    <property type="component" value="Chromosome"/>
</dbReference>
<proteinExistence type="predicted"/>
<evidence type="ECO:0000313" key="1">
    <source>
        <dbReference type="EMBL" id="ABV33121.1"/>
    </source>
</evidence>
<dbReference type="AlphaFoldDB" id="A8F4N7"/>
<evidence type="ECO:0000313" key="2">
    <source>
        <dbReference type="Proteomes" id="UP000002016"/>
    </source>
</evidence>
<keyword evidence="2" id="KW-1185">Reference proteome</keyword>
<gene>
    <name evidence="1" type="ordered locus">Tlet_0555</name>
</gene>
<protein>
    <submittedName>
        <fullName evidence="1">Uncharacterized protein</fullName>
    </submittedName>
</protein>
<dbReference type="RefSeq" id="WP_012002602.1">
    <property type="nucleotide sequence ID" value="NC_009828.1"/>
</dbReference>
<organism evidence="1 2">
    <name type="scientific">Pseudothermotoga lettingae (strain ATCC BAA-301 / DSM 14385 / NBRC 107922 / TMO)</name>
    <name type="common">Thermotoga lettingae</name>
    <dbReference type="NCBI Taxonomy" id="416591"/>
    <lineage>
        <taxon>Bacteria</taxon>
        <taxon>Thermotogati</taxon>
        <taxon>Thermotogota</taxon>
        <taxon>Thermotogae</taxon>
        <taxon>Thermotogales</taxon>
        <taxon>Thermotogaceae</taxon>
        <taxon>Pseudothermotoga</taxon>
    </lineage>
</organism>